<dbReference type="OrthoDB" id="10253869at2759"/>
<dbReference type="InterPro" id="IPR000873">
    <property type="entry name" value="AMP-dep_synth/lig_dom"/>
</dbReference>
<accession>A0A8S4PAK4</accession>
<feature type="transmembrane region" description="Helical" evidence="1">
    <location>
        <begin position="6"/>
        <end position="25"/>
    </location>
</feature>
<gene>
    <name evidence="3" type="ORF">OFUS_LOCUS16303</name>
</gene>
<feature type="domain" description="AMP-dependent synthetase/ligase" evidence="2">
    <location>
        <begin position="1"/>
        <end position="111"/>
    </location>
</feature>
<evidence type="ECO:0000259" key="2">
    <source>
        <dbReference type="Pfam" id="PF00501"/>
    </source>
</evidence>
<keyword evidence="1" id="KW-1133">Transmembrane helix</keyword>
<dbReference type="Pfam" id="PF00501">
    <property type="entry name" value="AMP-binding"/>
    <property type="match status" value="1"/>
</dbReference>
<dbReference type="AlphaFoldDB" id="A0A8S4PAK4"/>
<comment type="caution">
    <text evidence="3">The sequence shown here is derived from an EMBL/GenBank/DDBJ whole genome shotgun (WGS) entry which is preliminary data.</text>
</comment>
<dbReference type="Gene3D" id="3.40.50.980">
    <property type="match status" value="1"/>
</dbReference>
<dbReference type="EMBL" id="CAIIXF020000008">
    <property type="protein sequence ID" value="CAH1791189.1"/>
    <property type="molecule type" value="Genomic_DNA"/>
</dbReference>
<proteinExistence type="predicted"/>
<evidence type="ECO:0000256" key="1">
    <source>
        <dbReference type="SAM" id="Phobius"/>
    </source>
</evidence>
<dbReference type="SUPFAM" id="SSF56801">
    <property type="entry name" value="Acetyl-CoA synthetase-like"/>
    <property type="match status" value="1"/>
</dbReference>
<reference evidence="3" key="1">
    <citation type="submission" date="2022-03" db="EMBL/GenBank/DDBJ databases">
        <authorList>
            <person name="Martin C."/>
        </authorList>
    </citation>
    <scope>NUCLEOTIDE SEQUENCE</scope>
</reference>
<dbReference type="PANTHER" id="PTHR24096">
    <property type="entry name" value="LONG-CHAIN-FATTY-ACID--COA LIGASE"/>
    <property type="match status" value="1"/>
</dbReference>
<keyword evidence="1" id="KW-0812">Transmembrane</keyword>
<evidence type="ECO:0000313" key="3">
    <source>
        <dbReference type="EMBL" id="CAH1791189.1"/>
    </source>
</evidence>
<dbReference type="PANTHER" id="PTHR24096:SF422">
    <property type="entry name" value="BCDNA.GH02901"/>
    <property type="match status" value="1"/>
</dbReference>
<feature type="non-terminal residue" evidence="3">
    <location>
        <position position="111"/>
    </location>
</feature>
<name>A0A8S4PAK4_OWEFU</name>
<keyword evidence="4" id="KW-1185">Reference proteome</keyword>
<dbReference type="Proteomes" id="UP000749559">
    <property type="component" value="Unassembled WGS sequence"/>
</dbReference>
<evidence type="ECO:0000313" key="4">
    <source>
        <dbReference type="Proteomes" id="UP000749559"/>
    </source>
</evidence>
<keyword evidence="1" id="KW-0472">Membrane</keyword>
<protein>
    <recommendedName>
        <fullName evidence="2">AMP-dependent synthetase/ligase domain-containing protein</fullName>
    </recommendedName>
</protein>
<sequence length="111" mass="11983">SIEWAITYFAVIAIGGIATTANPLYTADEIQHQLKDAHATYIATPIELVSKVKQAAKKYTKLKKIIVFGGEALFDCISFNTLMGDKGDAFKLPTINAKEDIAALPYSSGTT</sequence>
<feature type="non-terminal residue" evidence="3">
    <location>
        <position position="1"/>
    </location>
</feature>
<dbReference type="GO" id="GO:0016405">
    <property type="term" value="F:CoA-ligase activity"/>
    <property type="evidence" value="ECO:0007669"/>
    <property type="project" value="TreeGrafter"/>
</dbReference>
<organism evidence="3 4">
    <name type="scientific">Owenia fusiformis</name>
    <name type="common">Polychaete worm</name>
    <dbReference type="NCBI Taxonomy" id="6347"/>
    <lineage>
        <taxon>Eukaryota</taxon>
        <taxon>Metazoa</taxon>
        <taxon>Spiralia</taxon>
        <taxon>Lophotrochozoa</taxon>
        <taxon>Annelida</taxon>
        <taxon>Polychaeta</taxon>
        <taxon>Sedentaria</taxon>
        <taxon>Canalipalpata</taxon>
        <taxon>Sabellida</taxon>
        <taxon>Oweniida</taxon>
        <taxon>Oweniidae</taxon>
        <taxon>Owenia</taxon>
    </lineage>
</organism>